<keyword evidence="4" id="KW-1185">Reference proteome</keyword>
<keyword evidence="1" id="KW-1133">Transmembrane helix</keyword>
<proteinExistence type="predicted"/>
<reference evidence="3 4" key="1">
    <citation type="submission" date="2013-04" db="EMBL/GenBank/DDBJ databases">
        <title>Hyphomonas hirschiana VP5 Genome Sequencing.</title>
        <authorList>
            <person name="Lai Q."/>
            <person name="Shao Z."/>
        </authorList>
    </citation>
    <scope>NUCLEOTIDE SEQUENCE [LARGE SCALE GENOMIC DNA]</scope>
    <source>
        <strain evidence="3 4">VP5</strain>
    </source>
</reference>
<evidence type="ECO:0000313" key="4">
    <source>
        <dbReference type="Proteomes" id="UP000025061"/>
    </source>
</evidence>
<feature type="transmembrane region" description="Helical" evidence="1">
    <location>
        <begin position="70"/>
        <end position="91"/>
    </location>
</feature>
<dbReference type="InterPro" id="IPR007492">
    <property type="entry name" value="LytTR_DNA-bd_dom"/>
</dbReference>
<keyword evidence="1" id="KW-0812">Transmembrane</keyword>
<keyword evidence="3" id="KW-0238">DNA-binding</keyword>
<evidence type="ECO:0000256" key="1">
    <source>
        <dbReference type="SAM" id="Phobius"/>
    </source>
</evidence>
<dbReference type="AlphaFoldDB" id="A0A059FXN8"/>
<dbReference type="Proteomes" id="UP000025061">
    <property type="component" value="Unassembled WGS sequence"/>
</dbReference>
<dbReference type="Pfam" id="PF04397">
    <property type="entry name" value="LytTR"/>
    <property type="match status" value="1"/>
</dbReference>
<gene>
    <name evidence="3" type="ORF">HHI_04920</name>
</gene>
<dbReference type="Gene3D" id="2.40.50.1020">
    <property type="entry name" value="LytTr DNA-binding domain"/>
    <property type="match status" value="1"/>
</dbReference>
<feature type="transmembrane region" description="Helical" evidence="1">
    <location>
        <begin position="42"/>
        <end position="63"/>
    </location>
</feature>
<name>A0A059FXN8_9PROT</name>
<accession>A0A059FXN8</accession>
<feature type="domain" description="HTH LytTR-type" evidence="2">
    <location>
        <begin position="151"/>
        <end position="250"/>
    </location>
</feature>
<feature type="transmembrane region" description="Helical" evidence="1">
    <location>
        <begin position="111"/>
        <end position="129"/>
    </location>
</feature>
<dbReference type="SMART" id="SM00850">
    <property type="entry name" value="LytTR"/>
    <property type="match status" value="1"/>
</dbReference>
<comment type="caution">
    <text evidence="3">The sequence shown here is derived from an EMBL/GenBank/DDBJ whole genome shotgun (WGS) entry which is preliminary data.</text>
</comment>
<evidence type="ECO:0000259" key="2">
    <source>
        <dbReference type="PROSITE" id="PS50930"/>
    </source>
</evidence>
<dbReference type="PROSITE" id="PS50930">
    <property type="entry name" value="HTH_LYTTR"/>
    <property type="match status" value="1"/>
</dbReference>
<dbReference type="RefSeq" id="WP_049754988.1">
    <property type="nucleotide sequence ID" value="NZ_ARYI01000003.1"/>
</dbReference>
<keyword evidence="1" id="KW-0472">Membrane</keyword>
<sequence>MRIAIDWKRRARELAIFCVIGAFLTVIRPYNATGDLPLWITYLFWTGLIVLGSYTADLTLAGLRRYRPEFPLLAMLFIVSLTTTLAVSLAIIGIERLAYGRFIPLPYLPRLLGLVWVIAAAMTAVGYMLERSVLAPPPEPVEGASPAETFLSRLPVKYRTAELYAVSAEDHYLRIHTSFGEELILMRLADAMRELAEADGLQVHRSWWVAKGAVRDTVRQNGKLSLVLASGKKAPVSRTFLPAVKAAGLAV</sequence>
<organism evidence="3 4">
    <name type="scientific">Hyphomonas hirschiana VP5</name>
    <dbReference type="NCBI Taxonomy" id="1280951"/>
    <lineage>
        <taxon>Bacteria</taxon>
        <taxon>Pseudomonadati</taxon>
        <taxon>Pseudomonadota</taxon>
        <taxon>Alphaproteobacteria</taxon>
        <taxon>Hyphomonadales</taxon>
        <taxon>Hyphomonadaceae</taxon>
        <taxon>Hyphomonas</taxon>
    </lineage>
</organism>
<dbReference type="EMBL" id="ARYI01000003">
    <property type="protein sequence ID" value="KCZ95470.1"/>
    <property type="molecule type" value="Genomic_DNA"/>
</dbReference>
<dbReference type="PATRIC" id="fig|1280951.3.peg.996"/>
<protein>
    <submittedName>
        <fullName evidence="3">LytTr DNA-binding domain-containing protein</fullName>
    </submittedName>
</protein>
<feature type="transmembrane region" description="Helical" evidence="1">
    <location>
        <begin position="12"/>
        <end position="30"/>
    </location>
</feature>
<dbReference type="GO" id="GO:0003677">
    <property type="term" value="F:DNA binding"/>
    <property type="evidence" value="ECO:0007669"/>
    <property type="project" value="UniProtKB-KW"/>
</dbReference>
<evidence type="ECO:0000313" key="3">
    <source>
        <dbReference type="EMBL" id="KCZ95470.1"/>
    </source>
</evidence>